<gene>
    <name evidence="1" type="ORF">GIB67_014160</name>
</gene>
<proteinExistence type="predicted"/>
<evidence type="ECO:0000313" key="1">
    <source>
        <dbReference type="EMBL" id="KAF6164929.1"/>
    </source>
</evidence>
<dbReference type="PANTHER" id="PTHR30060">
    <property type="entry name" value="INNER MEMBRANE PROTEIN"/>
    <property type="match status" value="1"/>
</dbReference>
<dbReference type="Proteomes" id="UP000541444">
    <property type="component" value="Unassembled WGS sequence"/>
</dbReference>
<comment type="caution">
    <text evidence="1">The sequence shown here is derived from an EMBL/GenBank/DDBJ whole genome shotgun (WGS) entry which is preliminary data.</text>
</comment>
<accession>A0A7J7NCE7</accession>
<sequence>MYRPETQGKVMKARMGEDDGKAVKMGLGVELVFEQLEIDYVIVESNKLLLSQSLGPAAILRCYKRRFINRDGIDFLDAQQIGLERCFVIYYWIGAILHKSFKGAKCKTSLKLAVARTKLLKNKKGKNYGKHPLPQVPGFVDDDDGDVNQEIIRQATTKKVLKDVEEQHWKALEEDPLVFYYDGAYDEIN</sequence>
<reference evidence="1 2" key="1">
    <citation type="journal article" date="2020" name="IScience">
        <title>Genome Sequencing of the Endangered Kingdonia uniflora (Circaeasteraceae, Ranunculales) Reveals Potential Mechanisms of Evolutionary Specialization.</title>
        <authorList>
            <person name="Sun Y."/>
            <person name="Deng T."/>
            <person name="Zhang A."/>
            <person name="Moore M.J."/>
            <person name="Landis J.B."/>
            <person name="Lin N."/>
            <person name="Zhang H."/>
            <person name="Zhang X."/>
            <person name="Huang J."/>
            <person name="Zhang X."/>
            <person name="Sun H."/>
            <person name="Wang H."/>
        </authorList>
    </citation>
    <scope>NUCLEOTIDE SEQUENCE [LARGE SCALE GENOMIC DNA]</scope>
    <source>
        <strain evidence="1">TB1705</strain>
        <tissue evidence="1">Leaf</tissue>
    </source>
</reference>
<evidence type="ECO:0000313" key="2">
    <source>
        <dbReference type="Proteomes" id="UP000541444"/>
    </source>
</evidence>
<dbReference type="EMBL" id="JACGCM010000879">
    <property type="protein sequence ID" value="KAF6164929.1"/>
    <property type="molecule type" value="Genomic_DNA"/>
</dbReference>
<name>A0A7J7NCE7_9MAGN</name>
<dbReference type="OrthoDB" id="1481754at2759"/>
<protein>
    <submittedName>
        <fullName evidence="1">Uncharacterized protein</fullName>
    </submittedName>
</protein>
<dbReference type="PANTHER" id="PTHR30060:SF0">
    <property type="entry name" value="COILED-COIL PROTEIN (DUF2040)-RELATED"/>
    <property type="match status" value="1"/>
</dbReference>
<keyword evidence="2" id="KW-1185">Reference proteome</keyword>
<organism evidence="1 2">
    <name type="scientific">Kingdonia uniflora</name>
    <dbReference type="NCBI Taxonomy" id="39325"/>
    <lineage>
        <taxon>Eukaryota</taxon>
        <taxon>Viridiplantae</taxon>
        <taxon>Streptophyta</taxon>
        <taxon>Embryophyta</taxon>
        <taxon>Tracheophyta</taxon>
        <taxon>Spermatophyta</taxon>
        <taxon>Magnoliopsida</taxon>
        <taxon>Ranunculales</taxon>
        <taxon>Circaeasteraceae</taxon>
        <taxon>Kingdonia</taxon>
    </lineage>
</organism>
<dbReference type="AlphaFoldDB" id="A0A7J7NCE7"/>